<dbReference type="Proteomes" id="UP000319746">
    <property type="component" value="Unassembled WGS sequence"/>
</dbReference>
<reference evidence="2 3" key="1">
    <citation type="submission" date="2019-06" db="EMBL/GenBank/DDBJ databases">
        <title>Sequencing the genomes of 1000 actinobacteria strains.</title>
        <authorList>
            <person name="Klenk H.-P."/>
        </authorList>
    </citation>
    <scope>NUCLEOTIDE SEQUENCE [LARGE SCALE GENOMIC DNA]</scope>
    <source>
        <strain evidence="2 3">DSM 24083</strain>
    </source>
</reference>
<feature type="compositionally biased region" description="Low complexity" evidence="1">
    <location>
        <begin position="10"/>
        <end position="22"/>
    </location>
</feature>
<accession>A0A542ZXX5</accession>
<protein>
    <submittedName>
        <fullName evidence="2">Uncharacterized protein DUF4913</fullName>
    </submittedName>
</protein>
<feature type="region of interest" description="Disordered" evidence="1">
    <location>
        <begin position="1"/>
        <end position="22"/>
    </location>
</feature>
<evidence type="ECO:0000256" key="1">
    <source>
        <dbReference type="SAM" id="MobiDB-lite"/>
    </source>
</evidence>
<evidence type="ECO:0000313" key="2">
    <source>
        <dbReference type="EMBL" id="TQL65205.1"/>
    </source>
</evidence>
<dbReference type="AlphaFoldDB" id="A0A542ZXX5"/>
<feature type="region of interest" description="Disordered" evidence="1">
    <location>
        <begin position="102"/>
        <end position="139"/>
    </location>
</feature>
<organism evidence="2 3">
    <name type="scientific">Enteractinococcus coprophilus</name>
    <dbReference type="NCBI Taxonomy" id="1027633"/>
    <lineage>
        <taxon>Bacteria</taxon>
        <taxon>Bacillati</taxon>
        <taxon>Actinomycetota</taxon>
        <taxon>Actinomycetes</taxon>
        <taxon>Micrococcales</taxon>
        <taxon>Micrococcaceae</taxon>
    </lineage>
</organism>
<comment type="caution">
    <text evidence="2">The sequence shown here is derived from an EMBL/GenBank/DDBJ whole genome shotgun (WGS) entry which is preliminary data.</text>
</comment>
<keyword evidence="3" id="KW-1185">Reference proteome</keyword>
<name>A0A542ZXX5_9MICC</name>
<sequence>MVDDMPTTLADAEAQPPASAPDAPQLQYASVFEFYDGIVEPFLRDRLIGPRHQRWSAQWWKSAEAMLRLNAVWRAYEALRLDAATGLSVWLKDHFDPHMRALTSEDGPFGDSRDASKRGEDPPYDRPEEILSAYSHVFG</sequence>
<evidence type="ECO:0000313" key="3">
    <source>
        <dbReference type="Proteomes" id="UP000319746"/>
    </source>
</evidence>
<dbReference type="InterPro" id="IPR032584">
    <property type="entry name" value="DUF4913"/>
</dbReference>
<gene>
    <name evidence="2" type="ORF">FB556_2722</name>
</gene>
<proteinExistence type="predicted"/>
<feature type="compositionally biased region" description="Basic and acidic residues" evidence="1">
    <location>
        <begin position="111"/>
        <end position="129"/>
    </location>
</feature>
<dbReference type="Pfam" id="PF16259">
    <property type="entry name" value="DUF4913"/>
    <property type="match status" value="1"/>
</dbReference>
<dbReference type="EMBL" id="VFOU01000006">
    <property type="protein sequence ID" value="TQL65205.1"/>
    <property type="molecule type" value="Genomic_DNA"/>
</dbReference>